<keyword evidence="5" id="KW-1185">Reference proteome</keyword>
<reference evidence="4 5" key="1">
    <citation type="journal article" date="2019" name="Sci. Rep.">
        <title>Colletotrichum shisoi sp. nov., an anthracnose pathogen of Perilla frutescens in Japan: molecular phylogenetic, morphological and genomic evidence.</title>
        <authorList>
            <person name="Gan P."/>
            <person name="Tsushima A."/>
            <person name="Hiroyama R."/>
            <person name="Narusaka M."/>
            <person name="Takano Y."/>
            <person name="Narusaka Y."/>
            <person name="Kawaradani M."/>
            <person name="Damm U."/>
            <person name="Shirasu K."/>
        </authorList>
    </citation>
    <scope>NUCLEOTIDE SEQUENCE [LARGE SCALE GENOMIC DNA]</scope>
    <source>
        <strain evidence="4 5">PG-2018a</strain>
    </source>
</reference>
<dbReference type="GO" id="GO:0016616">
    <property type="term" value="F:oxidoreductase activity, acting on the CH-OH group of donors, NAD or NADP as acceptor"/>
    <property type="evidence" value="ECO:0007669"/>
    <property type="project" value="TreeGrafter"/>
</dbReference>
<dbReference type="Proteomes" id="UP000326340">
    <property type="component" value="Unassembled WGS sequence"/>
</dbReference>
<comment type="caution">
    <text evidence="4">The sequence shown here is derived from an EMBL/GenBank/DDBJ whole genome shotgun (WGS) entry which is preliminary data.</text>
</comment>
<dbReference type="InterPro" id="IPR050425">
    <property type="entry name" value="NAD(P)_dehydrat-like"/>
</dbReference>
<dbReference type="Gene3D" id="3.40.50.720">
    <property type="entry name" value="NAD(P)-binding Rossmann-like Domain"/>
    <property type="match status" value="1"/>
</dbReference>
<evidence type="ECO:0000256" key="1">
    <source>
        <dbReference type="ARBA" id="ARBA00023002"/>
    </source>
</evidence>
<dbReference type="Pfam" id="PF01370">
    <property type="entry name" value="Epimerase"/>
    <property type="match status" value="1"/>
</dbReference>
<keyword evidence="1" id="KW-0560">Oxidoreductase</keyword>
<gene>
    <name evidence="4" type="primary">AzaE-1</name>
    <name evidence="4" type="ORF">CSHISOI_07041</name>
</gene>
<dbReference type="OrthoDB" id="2735536at2759"/>
<dbReference type="PANTHER" id="PTHR10366:SF564">
    <property type="entry name" value="STEROL-4-ALPHA-CARBOXYLATE 3-DEHYDROGENASE, DECARBOXYLATING"/>
    <property type="match status" value="1"/>
</dbReference>
<dbReference type="InterPro" id="IPR001509">
    <property type="entry name" value="Epimerase_deHydtase"/>
</dbReference>
<evidence type="ECO:0000313" key="5">
    <source>
        <dbReference type="Proteomes" id="UP000326340"/>
    </source>
</evidence>
<dbReference type="InterPro" id="IPR036291">
    <property type="entry name" value="NAD(P)-bd_dom_sf"/>
</dbReference>
<dbReference type="EMBL" id="PUHP01000706">
    <property type="protein sequence ID" value="TQN68406.1"/>
    <property type="molecule type" value="Genomic_DNA"/>
</dbReference>
<dbReference type="SUPFAM" id="SSF51735">
    <property type="entry name" value="NAD(P)-binding Rossmann-fold domains"/>
    <property type="match status" value="1"/>
</dbReference>
<evidence type="ECO:0000256" key="2">
    <source>
        <dbReference type="ARBA" id="ARBA00023445"/>
    </source>
</evidence>
<comment type="similarity">
    <text evidence="2">Belongs to the NAD(P)-dependent epimerase/dehydratase family. Dihydroflavonol-4-reductase subfamily.</text>
</comment>
<feature type="domain" description="NAD-dependent epimerase/dehydratase" evidence="3">
    <location>
        <begin position="5"/>
        <end position="276"/>
    </location>
</feature>
<accession>A0A5Q4BNV3</accession>
<protein>
    <submittedName>
        <fullName evidence="4">Ketoreductase azaE</fullName>
    </submittedName>
</protein>
<proteinExistence type="inferred from homology"/>
<evidence type="ECO:0000259" key="3">
    <source>
        <dbReference type="Pfam" id="PF01370"/>
    </source>
</evidence>
<evidence type="ECO:0000313" key="4">
    <source>
        <dbReference type="EMBL" id="TQN68406.1"/>
    </source>
</evidence>
<name>A0A5Q4BNV3_9PEZI</name>
<dbReference type="AlphaFoldDB" id="A0A5Q4BNV3"/>
<dbReference type="PANTHER" id="PTHR10366">
    <property type="entry name" value="NAD DEPENDENT EPIMERASE/DEHYDRATASE"/>
    <property type="match status" value="1"/>
</dbReference>
<organism evidence="4 5">
    <name type="scientific">Colletotrichum shisoi</name>
    <dbReference type="NCBI Taxonomy" id="2078593"/>
    <lineage>
        <taxon>Eukaryota</taxon>
        <taxon>Fungi</taxon>
        <taxon>Dikarya</taxon>
        <taxon>Ascomycota</taxon>
        <taxon>Pezizomycotina</taxon>
        <taxon>Sordariomycetes</taxon>
        <taxon>Hypocreomycetidae</taxon>
        <taxon>Glomerellales</taxon>
        <taxon>Glomerellaceae</taxon>
        <taxon>Colletotrichum</taxon>
        <taxon>Colletotrichum destructivum species complex</taxon>
    </lineage>
</organism>
<sequence length="355" mass="37829">MPQHVLLTGANGFIAQHILAQFLEAGHSVLAVVRSAASASRLRATFRSYPPPQLDIAIVPDITAPGAFDAVLASDPPLDAVLHAASPSDFRKGNASADFLDPAVKGTTEILRGVARAAPSVKRVVVTSSTAAVVDVFQPAVSDPPKIYDERDWLEVSQQDVEDAGDPRLAYLASKVFAEKAAWAFVAEEMPSFDLVTINPPIVYGPPYDPSTLASPQDLNQSNFILYAGLLAPELTSASAVPPEVLHLYVDVRDVARAHLLAVTKPDAGGNRFVIGAGGVSNQKIANVLRERFPELRHRIPEGDPAKAALPEGIFGLDPSLAGRVLGLEYKSLEDTIVDAATPIVELERRAEKTT</sequence>